<organism evidence="2 3">
    <name type="scientific">Pararge aegeria aegeria</name>
    <dbReference type="NCBI Taxonomy" id="348720"/>
    <lineage>
        <taxon>Eukaryota</taxon>
        <taxon>Metazoa</taxon>
        <taxon>Ecdysozoa</taxon>
        <taxon>Arthropoda</taxon>
        <taxon>Hexapoda</taxon>
        <taxon>Insecta</taxon>
        <taxon>Pterygota</taxon>
        <taxon>Neoptera</taxon>
        <taxon>Endopterygota</taxon>
        <taxon>Lepidoptera</taxon>
        <taxon>Glossata</taxon>
        <taxon>Ditrysia</taxon>
        <taxon>Papilionoidea</taxon>
        <taxon>Nymphalidae</taxon>
        <taxon>Satyrinae</taxon>
        <taxon>Satyrini</taxon>
        <taxon>Parargina</taxon>
        <taxon>Pararge</taxon>
    </lineage>
</organism>
<comment type="caution">
    <text evidence="2">The sequence shown here is derived from an EMBL/GenBank/DDBJ whole genome shotgun (WGS) entry which is preliminary data.</text>
</comment>
<proteinExistence type="predicted"/>
<dbReference type="OrthoDB" id="7277520at2759"/>
<dbReference type="AlphaFoldDB" id="A0A8S4RBH3"/>
<evidence type="ECO:0000256" key="1">
    <source>
        <dbReference type="SAM" id="SignalP"/>
    </source>
</evidence>
<protein>
    <submittedName>
        <fullName evidence="2">Jg13395 protein</fullName>
    </submittedName>
</protein>
<reference evidence="2" key="1">
    <citation type="submission" date="2022-03" db="EMBL/GenBank/DDBJ databases">
        <authorList>
            <person name="Lindestad O."/>
        </authorList>
    </citation>
    <scope>NUCLEOTIDE SEQUENCE</scope>
</reference>
<keyword evidence="3" id="KW-1185">Reference proteome</keyword>
<keyword evidence="1" id="KW-0732">Signal</keyword>
<gene>
    <name evidence="2" type="primary">jg13395</name>
    <name evidence="2" type="ORF">PAEG_LOCUS11444</name>
</gene>
<dbReference type="EMBL" id="CAKXAJ010024969">
    <property type="protein sequence ID" value="CAH2233473.1"/>
    <property type="molecule type" value="Genomic_DNA"/>
</dbReference>
<feature type="signal peptide" evidence="1">
    <location>
        <begin position="1"/>
        <end position="16"/>
    </location>
</feature>
<sequence>MHKLVIIFTLFGIVAGWPQIFATKSFKIGIEYHGSLPIGGGSERYRHRNNLDPFFITVTANAKNGYVISYLQVTTTTDLIGNVEFNVVRGQTGSKSIVFQLITNQTDFLSYNYLVYGIREEEYKKVSNIITIQMRNSSGRHYRNLFMKFVFIAISLRCILT</sequence>
<accession>A0A8S4RBH3</accession>
<name>A0A8S4RBH3_9NEOP</name>
<evidence type="ECO:0000313" key="2">
    <source>
        <dbReference type="EMBL" id="CAH2233473.1"/>
    </source>
</evidence>
<dbReference type="Proteomes" id="UP000838756">
    <property type="component" value="Unassembled WGS sequence"/>
</dbReference>
<evidence type="ECO:0000313" key="3">
    <source>
        <dbReference type="Proteomes" id="UP000838756"/>
    </source>
</evidence>
<feature type="chain" id="PRO_5035759084" evidence="1">
    <location>
        <begin position="17"/>
        <end position="161"/>
    </location>
</feature>